<dbReference type="RefSeq" id="WP_142940819.1">
    <property type="nucleotide sequence ID" value="NZ_VIKR01000001.1"/>
</dbReference>
<dbReference type="PANTHER" id="PTHR34322:SF2">
    <property type="entry name" value="TRANSPOSASE IS200-LIKE DOMAIN-CONTAINING PROTEIN"/>
    <property type="match status" value="1"/>
</dbReference>
<reference evidence="3 4" key="1">
    <citation type="submission" date="2019-06" db="EMBL/GenBank/DDBJ databases">
        <title>Draft genome of Aliikangiella marina GYP-15.</title>
        <authorList>
            <person name="Wang G."/>
        </authorList>
    </citation>
    <scope>NUCLEOTIDE SEQUENCE [LARGE SCALE GENOMIC DNA]</scope>
    <source>
        <strain evidence="3 4">GYP-15</strain>
    </source>
</reference>
<evidence type="ECO:0000259" key="2">
    <source>
        <dbReference type="SMART" id="SM01321"/>
    </source>
</evidence>
<organism evidence="3 4">
    <name type="scientific">Aliikangiella marina</name>
    <dbReference type="NCBI Taxonomy" id="1712262"/>
    <lineage>
        <taxon>Bacteria</taxon>
        <taxon>Pseudomonadati</taxon>
        <taxon>Pseudomonadota</taxon>
        <taxon>Gammaproteobacteria</taxon>
        <taxon>Oceanospirillales</taxon>
        <taxon>Pleioneaceae</taxon>
        <taxon>Aliikangiella</taxon>
    </lineage>
</organism>
<dbReference type="InterPro" id="IPR036515">
    <property type="entry name" value="Transposase_17_sf"/>
</dbReference>
<dbReference type="SMART" id="SM01321">
    <property type="entry name" value="Y1_Tnp"/>
    <property type="match status" value="1"/>
</dbReference>
<proteinExistence type="predicted"/>
<dbReference type="OrthoDB" id="9814067at2"/>
<dbReference type="Proteomes" id="UP000317839">
    <property type="component" value="Unassembled WGS sequence"/>
</dbReference>
<evidence type="ECO:0000313" key="3">
    <source>
        <dbReference type="EMBL" id="TQV77245.1"/>
    </source>
</evidence>
<dbReference type="GO" id="GO:0004803">
    <property type="term" value="F:transposase activity"/>
    <property type="evidence" value="ECO:0007669"/>
    <property type="project" value="InterPro"/>
</dbReference>
<feature type="domain" description="Transposase IS200-like" evidence="2">
    <location>
        <begin position="12"/>
        <end position="187"/>
    </location>
</feature>
<gene>
    <name evidence="3" type="ORF">FLL45_04675</name>
</gene>
<evidence type="ECO:0000313" key="4">
    <source>
        <dbReference type="Proteomes" id="UP000317839"/>
    </source>
</evidence>
<dbReference type="GO" id="GO:0006313">
    <property type="term" value="P:DNA transposition"/>
    <property type="evidence" value="ECO:0007669"/>
    <property type="project" value="InterPro"/>
</dbReference>
<accession>A0A545TJ52</accession>
<comment type="caution">
    <text evidence="3">The sequence shown here is derived from an EMBL/GenBank/DDBJ whole genome shotgun (WGS) entry which is preliminary data.</text>
</comment>
<feature type="region of interest" description="Disordered" evidence="1">
    <location>
        <begin position="211"/>
        <end position="230"/>
    </location>
</feature>
<name>A0A545TJ52_9GAMM</name>
<dbReference type="GO" id="GO:0003677">
    <property type="term" value="F:DNA binding"/>
    <property type="evidence" value="ECO:0007669"/>
    <property type="project" value="InterPro"/>
</dbReference>
<keyword evidence="4" id="KW-1185">Reference proteome</keyword>
<dbReference type="SUPFAM" id="SSF143422">
    <property type="entry name" value="Transposase IS200-like"/>
    <property type="match status" value="1"/>
</dbReference>
<protein>
    <submittedName>
        <fullName evidence="3">Transposase</fullName>
    </submittedName>
</protein>
<dbReference type="PANTHER" id="PTHR34322">
    <property type="entry name" value="TRANSPOSASE, Y1_TNP DOMAIN-CONTAINING"/>
    <property type="match status" value="1"/>
</dbReference>
<sequence>MAIPRKNLIDPESPGFYHCMNRCVRRAFLCGFDPINQQSYEHRKTYIEQRIKTLSSIFAVDIYAYAVMSNHYHIVMYVDPKAPYSWSDEEVVERWLKVFPSRLDSPQCKEQRAFKIQAILNSAELLDKYRERLGSVSWFMRRLNEPLAKASNQEDNCTGKFWEGRFSSQALLDEAAVLSCMAYVDLNPIRAKISDKLEQSNHTSIKTRLNELQETSDNSHLDTQINPTSGQIKRRPLATSLKSYIELVDWAGKSIIYPNKSRIPLHVASTLERLNLQSYHWLKQVEVLESKFTYYIGPVELIRRKAQQLSKKYLHGISSAFNLYSAVD</sequence>
<evidence type="ECO:0000256" key="1">
    <source>
        <dbReference type="SAM" id="MobiDB-lite"/>
    </source>
</evidence>
<dbReference type="Gene3D" id="3.30.70.1290">
    <property type="entry name" value="Transposase IS200-like"/>
    <property type="match status" value="1"/>
</dbReference>
<dbReference type="InterPro" id="IPR002686">
    <property type="entry name" value="Transposase_17"/>
</dbReference>
<dbReference type="EMBL" id="VIKR01000001">
    <property type="protein sequence ID" value="TQV77245.1"/>
    <property type="molecule type" value="Genomic_DNA"/>
</dbReference>
<dbReference type="AlphaFoldDB" id="A0A545TJ52"/>